<protein>
    <recommendedName>
        <fullName evidence="10">intramembrane prenyl-peptidase Rce1</fullName>
        <ecNumber evidence="10">3.4.26.1</ecNumber>
    </recommendedName>
</protein>
<dbReference type="InterPro" id="IPR003675">
    <property type="entry name" value="Rce1/LyrA-like_dom"/>
</dbReference>
<dbReference type="Pfam" id="PF02517">
    <property type="entry name" value="Rce1-like"/>
    <property type="match status" value="1"/>
</dbReference>
<dbReference type="PANTHER" id="PTHR13046:SF0">
    <property type="entry name" value="CAAX PRENYL PROTEASE 2"/>
    <property type="match status" value="1"/>
</dbReference>
<evidence type="ECO:0000256" key="7">
    <source>
        <dbReference type="ARBA" id="ARBA00022989"/>
    </source>
</evidence>
<evidence type="ECO:0000313" key="14">
    <source>
        <dbReference type="Proteomes" id="UP000016933"/>
    </source>
</evidence>
<dbReference type="OMA" id="HSFCNWC"/>
<feature type="transmembrane region" description="Helical" evidence="11">
    <location>
        <begin position="80"/>
        <end position="104"/>
    </location>
</feature>
<evidence type="ECO:0000256" key="2">
    <source>
        <dbReference type="ARBA" id="ARBA00006897"/>
    </source>
</evidence>
<evidence type="ECO:0000256" key="9">
    <source>
        <dbReference type="ARBA" id="ARBA00047280"/>
    </source>
</evidence>
<accession>N1PZ57</accession>
<keyword evidence="6" id="KW-0256">Endoplasmic reticulum</keyword>
<comment type="similarity">
    <text evidence="2">Belongs to the peptidase U48 family.</text>
</comment>
<sequence>MAPPMKAPTNLWAKSSAVVERMKEYYTGKKETPPLISERTALLCAVLFTVLYIAPFYLSKTLRTTPLVSRDSPTVIRARVRAVGLSCLASTVIAVYVLLIYGHATPRDVFRLFAIWPVDLADCLKVLALVAVLFVGPLYETLLIDNAWRSFSLKAVKEEFWDHLPGFRNYVIAPWCEELVFRSLVIGLYQIARVSPTRIVFMTPLIFGVAHVHHLIEFIQSHKPPRSTIPPAKIVLIGMIQSLFQFTYTTLFGFFAAFVMLRTGNVFASVTAHTFCNYMGLPRVWGRIGKFEELESLQHITPDVAQGKRDDSLDQVRVGNSLMQEQSDDEKNAASGMKAGRGNVGVVWTVVYYLLLVVGSYGFYRLLWKLTESGNALVKF</sequence>
<dbReference type="HOGENOM" id="CLU_049909_1_1_1"/>
<reference evidence="13 14" key="2">
    <citation type="journal article" date="2012" name="PLoS Pathog.">
        <title>Diverse lifestyles and strategies of plant pathogenesis encoded in the genomes of eighteen Dothideomycetes fungi.</title>
        <authorList>
            <person name="Ohm R.A."/>
            <person name="Feau N."/>
            <person name="Henrissat B."/>
            <person name="Schoch C.L."/>
            <person name="Horwitz B.A."/>
            <person name="Barry K.W."/>
            <person name="Condon B.J."/>
            <person name="Copeland A.C."/>
            <person name="Dhillon B."/>
            <person name="Glaser F."/>
            <person name="Hesse C.N."/>
            <person name="Kosti I."/>
            <person name="LaButti K."/>
            <person name="Lindquist E.A."/>
            <person name="Lucas S."/>
            <person name="Salamov A.A."/>
            <person name="Bradshaw R.E."/>
            <person name="Ciuffetti L."/>
            <person name="Hamelin R.C."/>
            <person name="Kema G.H.J."/>
            <person name="Lawrence C."/>
            <person name="Scott J.A."/>
            <person name="Spatafora J.W."/>
            <person name="Turgeon B.G."/>
            <person name="de Wit P.J.G.M."/>
            <person name="Zhong S."/>
            <person name="Goodwin S.B."/>
            <person name="Grigoriev I.V."/>
        </authorList>
    </citation>
    <scope>NUCLEOTIDE SEQUENCE [LARGE SCALE GENOMIC DNA]</scope>
    <source>
        <strain evidence="14">NZE10 / CBS 128990</strain>
    </source>
</reference>
<dbReference type="eggNOG" id="KOG4130">
    <property type="taxonomic scope" value="Eukaryota"/>
</dbReference>
<feature type="transmembrane region" description="Helical" evidence="11">
    <location>
        <begin position="236"/>
        <end position="261"/>
    </location>
</feature>
<keyword evidence="7 11" id="KW-1133">Transmembrane helix</keyword>
<feature type="transmembrane region" description="Helical" evidence="11">
    <location>
        <begin position="199"/>
        <end position="216"/>
    </location>
</feature>
<dbReference type="EC" id="3.4.26.1" evidence="10"/>
<dbReference type="GO" id="GO:0071586">
    <property type="term" value="P:CAAX-box protein processing"/>
    <property type="evidence" value="ECO:0007669"/>
    <property type="project" value="InterPro"/>
</dbReference>
<keyword evidence="8 11" id="KW-0472">Membrane</keyword>
<feature type="domain" description="CAAX prenyl protease 2/Lysostaphin resistance protein A-like" evidence="12">
    <location>
        <begin position="164"/>
        <end position="279"/>
    </location>
</feature>
<dbReference type="GO" id="GO:0004222">
    <property type="term" value="F:metalloendopeptidase activity"/>
    <property type="evidence" value="ECO:0007669"/>
    <property type="project" value="InterPro"/>
</dbReference>
<name>N1PZ57_DOTSN</name>
<evidence type="ECO:0000256" key="6">
    <source>
        <dbReference type="ARBA" id="ARBA00022824"/>
    </source>
</evidence>
<dbReference type="GO" id="GO:0005789">
    <property type="term" value="C:endoplasmic reticulum membrane"/>
    <property type="evidence" value="ECO:0007669"/>
    <property type="project" value="UniProtKB-SubCell"/>
</dbReference>
<dbReference type="AlphaFoldDB" id="N1PZ57"/>
<dbReference type="Proteomes" id="UP000016933">
    <property type="component" value="Unassembled WGS sequence"/>
</dbReference>
<dbReference type="STRING" id="675120.N1PZ57"/>
<evidence type="ECO:0000256" key="5">
    <source>
        <dbReference type="ARBA" id="ARBA00022801"/>
    </source>
</evidence>
<organism evidence="13 14">
    <name type="scientific">Dothistroma septosporum (strain NZE10 / CBS 128990)</name>
    <name type="common">Red band needle blight fungus</name>
    <name type="synonym">Mycosphaerella pini</name>
    <dbReference type="NCBI Taxonomy" id="675120"/>
    <lineage>
        <taxon>Eukaryota</taxon>
        <taxon>Fungi</taxon>
        <taxon>Dikarya</taxon>
        <taxon>Ascomycota</taxon>
        <taxon>Pezizomycotina</taxon>
        <taxon>Dothideomycetes</taxon>
        <taxon>Dothideomycetidae</taxon>
        <taxon>Mycosphaerellales</taxon>
        <taxon>Mycosphaerellaceae</taxon>
        <taxon>Dothistroma</taxon>
    </lineage>
</organism>
<evidence type="ECO:0000259" key="12">
    <source>
        <dbReference type="Pfam" id="PF02517"/>
    </source>
</evidence>
<evidence type="ECO:0000256" key="4">
    <source>
        <dbReference type="ARBA" id="ARBA00022692"/>
    </source>
</evidence>
<evidence type="ECO:0000256" key="3">
    <source>
        <dbReference type="ARBA" id="ARBA00022670"/>
    </source>
</evidence>
<evidence type="ECO:0000256" key="1">
    <source>
        <dbReference type="ARBA" id="ARBA00004477"/>
    </source>
</evidence>
<keyword evidence="5" id="KW-0378">Hydrolase</keyword>
<proteinExistence type="inferred from homology"/>
<dbReference type="EMBL" id="KB446536">
    <property type="protein sequence ID" value="EME48288.1"/>
    <property type="molecule type" value="Genomic_DNA"/>
</dbReference>
<dbReference type="OrthoDB" id="271604at2759"/>
<dbReference type="InterPro" id="IPR039731">
    <property type="entry name" value="Rce1"/>
</dbReference>
<evidence type="ECO:0000256" key="11">
    <source>
        <dbReference type="SAM" id="Phobius"/>
    </source>
</evidence>
<keyword evidence="4 11" id="KW-0812">Transmembrane</keyword>
<evidence type="ECO:0000256" key="10">
    <source>
        <dbReference type="ARBA" id="ARBA00049729"/>
    </source>
</evidence>
<feature type="transmembrane region" description="Helical" evidence="11">
    <location>
        <begin position="40"/>
        <end position="59"/>
    </location>
</feature>
<comment type="catalytic activity">
    <reaction evidence="9">
        <text>Hydrolyzes the peptide bond -P2-(S-farnesyl or geranylgeranyl)C-P1'-P2'-P3'-COOH where P1' and P2' are amino acids with aliphatic sidechains and P3' is any C-terminal residue.</text>
        <dbReference type="EC" id="3.4.26.1"/>
    </reaction>
</comment>
<comment type="subcellular location">
    <subcellularLocation>
        <location evidence="1">Endoplasmic reticulum membrane</location>
        <topology evidence="1">Multi-pass membrane protein</topology>
    </subcellularLocation>
</comment>
<feature type="transmembrane region" description="Helical" evidence="11">
    <location>
        <begin position="345"/>
        <end position="364"/>
    </location>
</feature>
<reference evidence="14" key="1">
    <citation type="journal article" date="2012" name="PLoS Genet.">
        <title>The genomes of the fungal plant pathogens Cladosporium fulvum and Dothistroma septosporum reveal adaptation to different hosts and lifestyles but also signatures of common ancestry.</title>
        <authorList>
            <person name="de Wit P.J.G.M."/>
            <person name="van der Burgt A."/>
            <person name="Oekmen B."/>
            <person name="Stergiopoulos I."/>
            <person name="Abd-Elsalam K.A."/>
            <person name="Aerts A.L."/>
            <person name="Bahkali A.H."/>
            <person name="Beenen H.G."/>
            <person name="Chettri P."/>
            <person name="Cox M.P."/>
            <person name="Datema E."/>
            <person name="de Vries R.P."/>
            <person name="Dhillon B."/>
            <person name="Ganley A.R."/>
            <person name="Griffiths S.A."/>
            <person name="Guo Y."/>
            <person name="Hamelin R.C."/>
            <person name="Henrissat B."/>
            <person name="Kabir M.S."/>
            <person name="Jashni M.K."/>
            <person name="Kema G."/>
            <person name="Klaubauf S."/>
            <person name="Lapidus A."/>
            <person name="Levasseur A."/>
            <person name="Lindquist E."/>
            <person name="Mehrabi R."/>
            <person name="Ohm R.A."/>
            <person name="Owen T.J."/>
            <person name="Salamov A."/>
            <person name="Schwelm A."/>
            <person name="Schijlen E."/>
            <person name="Sun H."/>
            <person name="van den Burg H.A."/>
            <person name="van Ham R.C.H.J."/>
            <person name="Zhang S."/>
            <person name="Goodwin S.B."/>
            <person name="Grigoriev I.V."/>
            <person name="Collemare J."/>
            <person name="Bradshaw R.E."/>
        </authorList>
    </citation>
    <scope>NUCLEOTIDE SEQUENCE [LARGE SCALE GENOMIC DNA]</scope>
    <source>
        <strain evidence="14">NZE10 / CBS 128990</strain>
    </source>
</reference>
<evidence type="ECO:0000256" key="8">
    <source>
        <dbReference type="ARBA" id="ARBA00023136"/>
    </source>
</evidence>
<dbReference type="PANTHER" id="PTHR13046">
    <property type="entry name" value="PROTEASE U48 CAAX PRENYL PROTEASE RCE1"/>
    <property type="match status" value="1"/>
</dbReference>
<keyword evidence="14" id="KW-1185">Reference proteome</keyword>
<evidence type="ECO:0000313" key="13">
    <source>
        <dbReference type="EMBL" id="EME48288.1"/>
    </source>
</evidence>
<gene>
    <name evidence="13" type="ORF">DOTSEDRAFT_42514</name>
</gene>
<keyword evidence="3" id="KW-0645">Protease</keyword>